<protein>
    <submittedName>
        <fullName evidence="1">Uncharacterized protein</fullName>
    </submittedName>
</protein>
<dbReference type="InParanoid" id="A0A0C3ADI0"/>
<dbReference type="HOGENOM" id="CLU_2134480_0_0_1"/>
<gene>
    <name evidence="1" type="ORF">PILCRDRAFT_748260</name>
</gene>
<accession>A0A0C3ADI0</accession>
<dbReference type="Proteomes" id="UP000054166">
    <property type="component" value="Unassembled WGS sequence"/>
</dbReference>
<sequence length="121" mass="13977">MIWDILDRFPNVISFTFGAILNNNNAVVSPHHHFHLSTINLIGSPYYQITTSHFLVAIAKAVSDSHFPSLHDIRVWERKVKIDQAQIDLFASLGLTLEFTTRFHSRILKVRKIFFVPLLLH</sequence>
<organism evidence="1 2">
    <name type="scientific">Piloderma croceum (strain F 1598)</name>
    <dbReference type="NCBI Taxonomy" id="765440"/>
    <lineage>
        <taxon>Eukaryota</taxon>
        <taxon>Fungi</taxon>
        <taxon>Dikarya</taxon>
        <taxon>Basidiomycota</taxon>
        <taxon>Agaricomycotina</taxon>
        <taxon>Agaricomycetes</taxon>
        <taxon>Agaricomycetidae</taxon>
        <taxon>Atheliales</taxon>
        <taxon>Atheliaceae</taxon>
        <taxon>Piloderma</taxon>
    </lineage>
</organism>
<reference evidence="2" key="2">
    <citation type="submission" date="2015-01" db="EMBL/GenBank/DDBJ databases">
        <title>Evolutionary Origins and Diversification of the Mycorrhizal Mutualists.</title>
        <authorList>
            <consortium name="DOE Joint Genome Institute"/>
            <consortium name="Mycorrhizal Genomics Consortium"/>
            <person name="Kohler A."/>
            <person name="Kuo A."/>
            <person name="Nagy L.G."/>
            <person name="Floudas D."/>
            <person name="Copeland A."/>
            <person name="Barry K.W."/>
            <person name="Cichocki N."/>
            <person name="Veneault-Fourrey C."/>
            <person name="LaButti K."/>
            <person name="Lindquist E.A."/>
            <person name="Lipzen A."/>
            <person name="Lundell T."/>
            <person name="Morin E."/>
            <person name="Murat C."/>
            <person name="Riley R."/>
            <person name="Ohm R."/>
            <person name="Sun H."/>
            <person name="Tunlid A."/>
            <person name="Henrissat B."/>
            <person name="Grigoriev I.V."/>
            <person name="Hibbett D.S."/>
            <person name="Martin F."/>
        </authorList>
    </citation>
    <scope>NUCLEOTIDE SEQUENCE [LARGE SCALE GENOMIC DNA]</scope>
    <source>
        <strain evidence="2">F 1598</strain>
    </source>
</reference>
<dbReference type="EMBL" id="KN833197">
    <property type="protein sequence ID" value="KIM71858.1"/>
    <property type="molecule type" value="Genomic_DNA"/>
</dbReference>
<proteinExistence type="predicted"/>
<evidence type="ECO:0000313" key="2">
    <source>
        <dbReference type="Proteomes" id="UP000054166"/>
    </source>
</evidence>
<dbReference type="AlphaFoldDB" id="A0A0C3ADI0"/>
<reference evidence="1 2" key="1">
    <citation type="submission" date="2014-04" db="EMBL/GenBank/DDBJ databases">
        <authorList>
            <consortium name="DOE Joint Genome Institute"/>
            <person name="Kuo A."/>
            <person name="Tarkka M."/>
            <person name="Buscot F."/>
            <person name="Kohler A."/>
            <person name="Nagy L.G."/>
            <person name="Floudas D."/>
            <person name="Copeland A."/>
            <person name="Barry K.W."/>
            <person name="Cichocki N."/>
            <person name="Veneault-Fourrey C."/>
            <person name="LaButti K."/>
            <person name="Lindquist E.A."/>
            <person name="Lipzen A."/>
            <person name="Lundell T."/>
            <person name="Morin E."/>
            <person name="Murat C."/>
            <person name="Sun H."/>
            <person name="Tunlid A."/>
            <person name="Henrissat B."/>
            <person name="Grigoriev I.V."/>
            <person name="Hibbett D.S."/>
            <person name="Martin F."/>
            <person name="Nordberg H.P."/>
            <person name="Cantor M.N."/>
            <person name="Hua S.X."/>
        </authorList>
    </citation>
    <scope>NUCLEOTIDE SEQUENCE [LARGE SCALE GENOMIC DNA]</scope>
    <source>
        <strain evidence="1 2">F 1598</strain>
    </source>
</reference>
<evidence type="ECO:0000313" key="1">
    <source>
        <dbReference type="EMBL" id="KIM71858.1"/>
    </source>
</evidence>
<name>A0A0C3ADI0_PILCF</name>
<keyword evidence="2" id="KW-1185">Reference proteome</keyword>